<reference evidence="3 4" key="1">
    <citation type="submission" date="2019-07" db="EMBL/GenBank/DDBJ databases">
        <title>Whole genome shotgun sequence of Cellulomonas persica NBRC 101101.</title>
        <authorList>
            <person name="Hosoyama A."/>
            <person name="Uohara A."/>
            <person name="Ohji S."/>
            <person name="Ichikawa N."/>
        </authorList>
    </citation>
    <scope>NUCLEOTIDE SEQUENCE [LARGE SCALE GENOMIC DNA]</scope>
    <source>
        <strain evidence="3 4">NBRC 101101</strain>
    </source>
</reference>
<feature type="compositionally biased region" description="Basic and acidic residues" evidence="1">
    <location>
        <begin position="1"/>
        <end position="11"/>
    </location>
</feature>
<dbReference type="Pfam" id="PF05076">
    <property type="entry name" value="SUFU"/>
    <property type="match status" value="1"/>
</dbReference>
<dbReference type="PANTHER" id="PTHR10928">
    <property type="entry name" value="SUPPRESSOR OF FUSED"/>
    <property type="match status" value="1"/>
</dbReference>
<sequence length="230" mass="24693">MPWWRGRRDDAATANGSDDGGADGPPLDDGEPTACGWDAIDAACQRLYGDQTPRHVGYSPGRAFGSVLQGCSAYRADNHWHYVTYGLSNLFDDDEGDNDGLSGWGYELTWRVRDTGAEAEAPAWPFAILQRLAKWASDSGVLLAEGSRLAIGTPVTGYPHTDGPDTPLVAVLLATDPELGEIDTPNGRVRFLQFVAVDAEALARAREENLAAVLDHLRAEDPLLVTSVGT</sequence>
<dbReference type="AlphaFoldDB" id="A0A510UWM3"/>
<dbReference type="InterPro" id="IPR007768">
    <property type="entry name" value="Suppressor_of_fused"/>
</dbReference>
<dbReference type="GO" id="GO:0005737">
    <property type="term" value="C:cytoplasm"/>
    <property type="evidence" value="ECO:0007669"/>
    <property type="project" value="TreeGrafter"/>
</dbReference>
<evidence type="ECO:0000313" key="4">
    <source>
        <dbReference type="Proteomes" id="UP000321386"/>
    </source>
</evidence>
<protein>
    <recommendedName>
        <fullName evidence="2">Suppressor of fused-like domain-containing protein</fullName>
    </recommendedName>
</protein>
<organism evidence="3 4">
    <name type="scientific">Cellulomonas persica</name>
    <dbReference type="NCBI Taxonomy" id="76861"/>
    <lineage>
        <taxon>Bacteria</taxon>
        <taxon>Bacillati</taxon>
        <taxon>Actinomycetota</taxon>
        <taxon>Actinomycetes</taxon>
        <taxon>Micrococcales</taxon>
        <taxon>Cellulomonadaceae</taxon>
        <taxon>Cellulomonas</taxon>
    </lineage>
</organism>
<dbReference type="Proteomes" id="UP000321386">
    <property type="component" value="Unassembled WGS sequence"/>
</dbReference>
<evidence type="ECO:0000313" key="3">
    <source>
        <dbReference type="EMBL" id="GEK19087.1"/>
    </source>
</evidence>
<name>A0A510UWM3_9CELL</name>
<keyword evidence="4" id="KW-1185">Reference proteome</keyword>
<proteinExistence type="predicted"/>
<evidence type="ECO:0000259" key="2">
    <source>
        <dbReference type="Pfam" id="PF05076"/>
    </source>
</evidence>
<dbReference type="EMBL" id="BJUA01000017">
    <property type="protein sequence ID" value="GEK19087.1"/>
    <property type="molecule type" value="Genomic_DNA"/>
</dbReference>
<feature type="region of interest" description="Disordered" evidence="1">
    <location>
        <begin position="1"/>
        <end position="32"/>
    </location>
</feature>
<dbReference type="RefSeq" id="WP_186811554.1">
    <property type="nucleotide sequence ID" value="NZ_BJUA01000017.1"/>
</dbReference>
<evidence type="ECO:0000256" key="1">
    <source>
        <dbReference type="SAM" id="MobiDB-lite"/>
    </source>
</evidence>
<dbReference type="InterPro" id="IPR037181">
    <property type="entry name" value="SUFU_N"/>
</dbReference>
<feature type="domain" description="Suppressor of fused-like" evidence="2">
    <location>
        <begin position="75"/>
        <end position="228"/>
    </location>
</feature>
<dbReference type="PANTHER" id="PTHR10928:SF2">
    <property type="entry name" value="SUPPRESSOR OF FUSED HOMOLOG"/>
    <property type="match status" value="1"/>
</dbReference>
<dbReference type="InterPro" id="IPR020941">
    <property type="entry name" value="SUFU-like_domain"/>
</dbReference>
<gene>
    <name evidence="3" type="ORF">CPE01_28200</name>
</gene>
<dbReference type="SUPFAM" id="SSF103359">
    <property type="entry name" value="Suppressor of Fused, N-terminal domain"/>
    <property type="match status" value="1"/>
</dbReference>
<accession>A0A510UWM3</accession>
<comment type="caution">
    <text evidence="3">The sequence shown here is derived from an EMBL/GenBank/DDBJ whole genome shotgun (WGS) entry which is preliminary data.</text>
</comment>